<dbReference type="SFLD" id="SFLDG01386">
    <property type="entry name" value="main_SPASM_domain-containing"/>
    <property type="match status" value="1"/>
</dbReference>
<dbReference type="HAMAP" id="MF_01225_B">
    <property type="entry name" value="MoaA_B"/>
    <property type="match status" value="1"/>
</dbReference>
<dbReference type="InterPro" id="IPR013483">
    <property type="entry name" value="MoaA"/>
</dbReference>
<dbReference type="InterPro" id="IPR050105">
    <property type="entry name" value="MoCo_biosynth_MoaA/MoaC"/>
</dbReference>
<evidence type="ECO:0000256" key="6">
    <source>
        <dbReference type="ARBA" id="ARBA00023004"/>
    </source>
</evidence>
<evidence type="ECO:0000256" key="10">
    <source>
        <dbReference type="ARBA" id="ARBA00023239"/>
    </source>
</evidence>
<keyword evidence="7 12" id="KW-0411">Iron-sulfur</keyword>
<dbReference type="Gene3D" id="3.20.20.70">
    <property type="entry name" value="Aldolase class I"/>
    <property type="match status" value="1"/>
</dbReference>
<evidence type="ECO:0000256" key="4">
    <source>
        <dbReference type="ARBA" id="ARBA00022723"/>
    </source>
</evidence>
<keyword evidence="6 12" id="KW-0408">Iron</keyword>
<keyword evidence="3 12" id="KW-0949">S-adenosyl-L-methionine</keyword>
<dbReference type="InterPro" id="IPR000385">
    <property type="entry name" value="MoaA_NifB_PqqE_Fe-S-bd_CS"/>
</dbReference>
<dbReference type="InterPro" id="IPR006638">
    <property type="entry name" value="Elp3/MiaA/NifB-like_rSAM"/>
</dbReference>
<evidence type="ECO:0000256" key="7">
    <source>
        <dbReference type="ARBA" id="ARBA00023014"/>
    </source>
</evidence>
<feature type="binding site" evidence="12">
    <location>
        <position position="21"/>
    </location>
    <ligand>
        <name>GTP</name>
        <dbReference type="ChEBI" id="CHEBI:37565"/>
    </ligand>
</feature>
<feature type="binding site" evidence="12">
    <location>
        <position position="74"/>
    </location>
    <ligand>
        <name>S-adenosyl-L-methionine</name>
        <dbReference type="ChEBI" id="CHEBI:59789"/>
    </ligand>
</feature>
<evidence type="ECO:0000256" key="1">
    <source>
        <dbReference type="ARBA" id="ARBA00012167"/>
    </source>
</evidence>
<feature type="binding site" evidence="12">
    <location>
        <position position="279"/>
    </location>
    <ligand>
        <name>[4Fe-4S] cluster</name>
        <dbReference type="ChEBI" id="CHEBI:49883"/>
        <label>2</label>
        <note>4Fe-4S-substrate</note>
    </ligand>
</feature>
<feature type="binding site" evidence="12">
    <location>
        <position position="70"/>
    </location>
    <ligand>
        <name>GTP</name>
        <dbReference type="ChEBI" id="CHEBI:37565"/>
    </ligand>
</feature>
<feature type="binding site" evidence="12">
    <location>
        <position position="125"/>
    </location>
    <ligand>
        <name>S-adenosyl-L-methionine</name>
        <dbReference type="ChEBI" id="CHEBI:59789"/>
    </ligand>
</feature>
<dbReference type="SUPFAM" id="SSF102114">
    <property type="entry name" value="Radical SAM enzymes"/>
    <property type="match status" value="1"/>
</dbReference>
<dbReference type="InterPro" id="IPR013785">
    <property type="entry name" value="Aldolase_TIM"/>
</dbReference>
<dbReference type="PANTHER" id="PTHR22960">
    <property type="entry name" value="MOLYBDOPTERIN COFACTOR SYNTHESIS PROTEIN A"/>
    <property type="match status" value="1"/>
</dbReference>
<feature type="binding site" evidence="12">
    <location>
        <position position="276"/>
    </location>
    <ligand>
        <name>[4Fe-4S] cluster</name>
        <dbReference type="ChEBI" id="CHEBI:49883"/>
        <label>2</label>
        <note>4Fe-4S-substrate</note>
    </ligand>
</feature>
<dbReference type="EC" id="4.1.99.22" evidence="1 12"/>
<evidence type="ECO:0000256" key="8">
    <source>
        <dbReference type="ARBA" id="ARBA00023134"/>
    </source>
</evidence>
<evidence type="ECO:0000256" key="5">
    <source>
        <dbReference type="ARBA" id="ARBA00022741"/>
    </source>
</evidence>
<evidence type="ECO:0000256" key="2">
    <source>
        <dbReference type="ARBA" id="ARBA00022485"/>
    </source>
</evidence>
<comment type="caution">
    <text evidence="14">The sequence shown here is derived from an EMBL/GenBank/DDBJ whole genome shotgun (WGS) entry which is preliminary data.</text>
</comment>
<comment type="cofactor">
    <cofactor evidence="12">
        <name>[4Fe-4S] cluster</name>
        <dbReference type="ChEBI" id="CHEBI:49883"/>
    </cofactor>
    <text evidence="12">Binds 2 [4Fe-4S] clusters. Binds 1 [4Fe-4S] cluster coordinated with 3 cysteines and an exchangeable S-adenosyl-L-methionine and 1 [4Fe-4S] cluster coordinated with 3 cysteines and the GTP-derived substrate.</text>
</comment>
<evidence type="ECO:0000313" key="15">
    <source>
        <dbReference type="Proteomes" id="UP000186058"/>
    </source>
</evidence>
<keyword evidence="2 12" id="KW-0004">4Fe-4S</keyword>
<feature type="binding site" evidence="12">
    <location>
        <position position="196"/>
    </location>
    <ligand>
        <name>S-adenosyl-L-methionine</name>
        <dbReference type="ChEBI" id="CHEBI:59789"/>
    </ligand>
</feature>
<dbReference type="PROSITE" id="PS51918">
    <property type="entry name" value="RADICAL_SAM"/>
    <property type="match status" value="1"/>
</dbReference>
<evidence type="ECO:0000256" key="3">
    <source>
        <dbReference type="ARBA" id="ARBA00022691"/>
    </source>
</evidence>
<keyword evidence="5 12" id="KW-0547">Nucleotide-binding</keyword>
<comment type="catalytic activity">
    <reaction evidence="11 12">
        <text>GTP + AH2 + S-adenosyl-L-methionine = (8S)-3',8-cyclo-7,8-dihydroguanosine 5'-triphosphate + 5'-deoxyadenosine + L-methionine + A + H(+)</text>
        <dbReference type="Rhea" id="RHEA:49576"/>
        <dbReference type="ChEBI" id="CHEBI:13193"/>
        <dbReference type="ChEBI" id="CHEBI:15378"/>
        <dbReference type="ChEBI" id="CHEBI:17319"/>
        <dbReference type="ChEBI" id="CHEBI:17499"/>
        <dbReference type="ChEBI" id="CHEBI:37565"/>
        <dbReference type="ChEBI" id="CHEBI:57844"/>
        <dbReference type="ChEBI" id="CHEBI:59789"/>
        <dbReference type="ChEBI" id="CHEBI:131766"/>
        <dbReference type="EC" id="4.1.99.22"/>
    </reaction>
</comment>
<reference evidence="14 15" key="1">
    <citation type="submission" date="2016-03" db="EMBL/GenBank/DDBJ databases">
        <authorList>
            <person name="Sant'Anna F.H."/>
            <person name="Ambrosini A."/>
            <person name="Souza R."/>
            <person name="Bach E."/>
            <person name="Fernandes G."/>
            <person name="Balsanelli E."/>
            <person name="Baura V.A."/>
            <person name="Souza E.M."/>
            <person name="Passaglia L."/>
        </authorList>
    </citation>
    <scope>NUCLEOTIDE SEQUENCE [LARGE SCALE GENOMIC DNA]</scope>
    <source>
        <strain evidence="14 15">P26E</strain>
    </source>
</reference>
<gene>
    <name evidence="12" type="primary">moaA</name>
    <name evidence="14" type="ORF">A3844_07935</name>
</gene>
<evidence type="ECO:0000256" key="9">
    <source>
        <dbReference type="ARBA" id="ARBA00023150"/>
    </source>
</evidence>
<feature type="binding site" evidence="12">
    <location>
        <position position="35"/>
    </location>
    <ligand>
        <name>[4Fe-4S] cluster</name>
        <dbReference type="ChEBI" id="CHEBI:49883"/>
        <label>1</label>
        <note>4Fe-4S-S-AdoMet</note>
    </ligand>
</feature>
<feature type="binding site" evidence="12">
    <location>
        <position position="34"/>
    </location>
    <ligand>
        <name>S-adenosyl-L-methionine</name>
        <dbReference type="ChEBI" id="CHEBI:59789"/>
    </ligand>
</feature>
<accession>A0ABX3ET28</accession>
<dbReference type="PANTHER" id="PTHR22960:SF0">
    <property type="entry name" value="MOLYBDENUM COFACTOR BIOSYNTHESIS PROTEIN 1"/>
    <property type="match status" value="1"/>
</dbReference>
<feature type="binding site" evidence="12">
    <location>
        <position position="32"/>
    </location>
    <ligand>
        <name>[4Fe-4S] cluster</name>
        <dbReference type="ChEBI" id="CHEBI:49883"/>
        <label>1</label>
        <note>4Fe-4S-S-AdoMet</note>
    </ligand>
</feature>
<dbReference type="InterPro" id="IPR040064">
    <property type="entry name" value="MoaA-like"/>
</dbReference>
<dbReference type="InterPro" id="IPR007197">
    <property type="entry name" value="rSAM"/>
</dbReference>
<dbReference type="EMBL" id="LVWI01000031">
    <property type="protein sequence ID" value="OKP88295.1"/>
    <property type="molecule type" value="Genomic_DNA"/>
</dbReference>
<keyword evidence="9 12" id="KW-0501">Molybdenum cofactor biosynthesis</keyword>
<evidence type="ECO:0000256" key="11">
    <source>
        <dbReference type="ARBA" id="ARBA00048697"/>
    </source>
</evidence>
<feature type="binding site" evidence="12">
    <location>
        <position position="293"/>
    </location>
    <ligand>
        <name>[4Fe-4S] cluster</name>
        <dbReference type="ChEBI" id="CHEBI:49883"/>
        <label>2</label>
        <note>4Fe-4S-substrate</note>
    </ligand>
</feature>
<dbReference type="CDD" id="cd01335">
    <property type="entry name" value="Radical_SAM"/>
    <property type="match status" value="1"/>
</dbReference>
<feature type="binding site" evidence="12">
    <location>
        <begin position="281"/>
        <end position="283"/>
    </location>
    <ligand>
        <name>GTP</name>
        <dbReference type="ChEBI" id="CHEBI:37565"/>
    </ligand>
</feature>
<dbReference type="SFLD" id="SFLDG01067">
    <property type="entry name" value="SPASM/twitch_domain_containing"/>
    <property type="match status" value="1"/>
</dbReference>
<comment type="similarity">
    <text evidence="12">Belongs to the radical SAM superfamily. MoaA family.</text>
</comment>
<feature type="binding site" evidence="12">
    <location>
        <position position="162"/>
    </location>
    <ligand>
        <name>GTP</name>
        <dbReference type="ChEBI" id="CHEBI:37565"/>
    </ligand>
</feature>
<dbReference type="NCBIfam" id="TIGR02666">
    <property type="entry name" value="moaA"/>
    <property type="match status" value="1"/>
</dbReference>
<feature type="binding site" evidence="12">
    <location>
        <position position="101"/>
    </location>
    <ligand>
        <name>GTP</name>
        <dbReference type="ChEBI" id="CHEBI:37565"/>
    </ligand>
</feature>
<dbReference type="Proteomes" id="UP000186058">
    <property type="component" value="Unassembled WGS sequence"/>
</dbReference>
<dbReference type="PROSITE" id="PS01305">
    <property type="entry name" value="MOAA_NIFB_PQQE"/>
    <property type="match status" value="1"/>
</dbReference>
<comment type="pathway">
    <text evidence="12">Cofactor biosynthesis; molybdopterin biosynthesis.</text>
</comment>
<comment type="subunit">
    <text evidence="12">Monomer and homodimer.</text>
</comment>
<organism evidence="14 15">
    <name type="scientific">Paenibacillus helianthi</name>
    <dbReference type="NCBI Taxonomy" id="1349432"/>
    <lineage>
        <taxon>Bacteria</taxon>
        <taxon>Bacillati</taxon>
        <taxon>Bacillota</taxon>
        <taxon>Bacilli</taxon>
        <taxon>Bacillales</taxon>
        <taxon>Paenibacillaceae</taxon>
        <taxon>Paenibacillus</taxon>
    </lineage>
</organism>
<sequence>MVNILSNALADSFGRIHNYVRISVTDRCNLSCEYCKPDQAAAASSPQPLTFDEISSVVAVLADMGVTKVRLTGGEPLLRPRIEELVARLHDIGGIERIGLTTNGMLLASKARALRGAGLTDVNISLDSLQPERFARITGGGDVGRVLHAISASLEAGIERVKVNVVLMHGVNDDEIESFLQMTNKYPLDIRFIEYMPIGRKNEGWKAGYMPLSGILDRCSRAGWAYDAVPPEAANGSSLEHGLSTSATDSGPARYYRIAGAAGKFGLIDPVSKHFCMTCNRLRITSSGHVKPCLFWNDEWNVRPYIGKDELLKQLFLRSLENKPVRHEMLGGLKADGSYHPLQESTIRQMSQIGG</sequence>
<dbReference type="Pfam" id="PF04055">
    <property type="entry name" value="Radical_SAM"/>
    <property type="match status" value="1"/>
</dbReference>
<keyword evidence="15" id="KW-1185">Reference proteome</keyword>
<feature type="domain" description="Radical SAM core" evidence="13">
    <location>
        <begin position="12"/>
        <end position="227"/>
    </location>
</feature>
<protein>
    <recommendedName>
        <fullName evidence="1 12">GTP 3',8-cyclase</fullName>
        <ecNumber evidence="1 12">4.1.99.22</ecNumber>
    </recommendedName>
    <alternativeName>
        <fullName evidence="12">Molybdenum cofactor biosynthesis protein A</fullName>
    </alternativeName>
</protein>
<dbReference type="SMART" id="SM00729">
    <property type="entry name" value="Elp3"/>
    <property type="match status" value="1"/>
</dbReference>
<proteinExistence type="inferred from homology"/>
<dbReference type="SFLD" id="SFLDG01383">
    <property type="entry name" value="cyclic_pyranopterin_phosphate"/>
    <property type="match status" value="1"/>
</dbReference>
<evidence type="ECO:0000313" key="14">
    <source>
        <dbReference type="EMBL" id="OKP88295.1"/>
    </source>
</evidence>
<dbReference type="CDD" id="cd21117">
    <property type="entry name" value="Twitch_MoaA"/>
    <property type="match status" value="1"/>
</dbReference>
<comment type="function">
    <text evidence="12">Catalyzes the cyclization of GTP to (8S)-3',8-cyclo-7,8-dihydroguanosine 5'-triphosphate.</text>
</comment>
<dbReference type="SFLD" id="SFLDS00029">
    <property type="entry name" value="Radical_SAM"/>
    <property type="match status" value="1"/>
</dbReference>
<dbReference type="Pfam" id="PF06463">
    <property type="entry name" value="Mob_synth_C"/>
    <property type="match status" value="1"/>
</dbReference>
<dbReference type="InterPro" id="IPR010505">
    <property type="entry name" value="MoaA_twitch"/>
</dbReference>
<feature type="binding site" evidence="12">
    <location>
        <position position="28"/>
    </location>
    <ligand>
        <name>[4Fe-4S] cluster</name>
        <dbReference type="ChEBI" id="CHEBI:49883"/>
        <label>1</label>
        <note>4Fe-4S-S-AdoMet</note>
    </ligand>
</feature>
<evidence type="ECO:0000259" key="13">
    <source>
        <dbReference type="PROSITE" id="PS51918"/>
    </source>
</evidence>
<dbReference type="InterPro" id="IPR058240">
    <property type="entry name" value="rSAM_sf"/>
</dbReference>
<name>A0ABX3ET28_9BACL</name>
<keyword evidence="10 12" id="KW-0456">Lyase</keyword>
<keyword evidence="4 12" id="KW-0479">Metal-binding</keyword>
<evidence type="ECO:0000256" key="12">
    <source>
        <dbReference type="HAMAP-Rule" id="MF_01225"/>
    </source>
</evidence>
<keyword evidence="8 12" id="KW-0342">GTP-binding</keyword>